<evidence type="ECO:0000313" key="2">
    <source>
        <dbReference type="EMBL" id="KYG63356.1"/>
    </source>
</evidence>
<dbReference type="Proteomes" id="UP000075391">
    <property type="component" value="Unassembled WGS sequence"/>
</dbReference>
<comment type="caution">
    <text evidence="2">The sequence shown here is derived from an EMBL/GenBank/DDBJ whole genome shotgun (WGS) entry which is preliminary data.</text>
</comment>
<proteinExistence type="predicted"/>
<gene>
    <name evidence="2" type="ORF">AZI85_04805</name>
</gene>
<sequence length="131" mass="14313">MKLFFVVASMLLAFSAQANDRKVGNVIAVEREINDVNATCLKNVSGETDKPQSFFSCAIKYTAAGEIPVSKGRAFRLDDERCQVYGETMNGVLLITFGTKERSSTFEASRACLGRSLAAKDSVKVVVYTLE</sequence>
<protein>
    <submittedName>
        <fullName evidence="2">Uncharacterized protein</fullName>
    </submittedName>
</protein>
<dbReference type="RefSeq" id="WP_063243711.1">
    <property type="nucleotide sequence ID" value="NZ_CP168967.1"/>
</dbReference>
<keyword evidence="1" id="KW-0732">Signal</keyword>
<dbReference type="AlphaFoldDB" id="A0A150WI99"/>
<reference evidence="2 3" key="1">
    <citation type="submission" date="2016-03" db="EMBL/GenBank/DDBJ databases">
        <authorList>
            <person name="Ploux O."/>
        </authorList>
    </citation>
    <scope>NUCLEOTIDE SEQUENCE [LARGE SCALE GENOMIC DNA]</scope>
    <source>
        <strain evidence="2 3">BER2</strain>
    </source>
</reference>
<evidence type="ECO:0000313" key="3">
    <source>
        <dbReference type="Proteomes" id="UP000075391"/>
    </source>
</evidence>
<feature type="signal peptide" evidence="1">
    <location>
        <begin position="1"/>
        <end position="18"/>
    </location>
</feature>
<organism evidence="2 3">
    <name type="scientific">Bdellovibrio bacteriovorus</name>
    <dbReference type="NCBI Taxonomy" id="959"/>
    <lineage>
        <taxon>Bacteria</taxon>
        <taxon>Pseudomonadati</taxon>
        <taxon>Bdellovibrionota</taxon>
        <taxon>Bdellovibrionia</taxon>
        <taxon>Bdellovibrionales</taxon>
        <taxon>Pseudobdellovibrionaceae</taxon>
        <taxon>Bdellovibrio</taxon>
    </lineage>
</organism>
<feature type="chain" id="PRO_5007572608" evidence="1">
    <location>
        <begin position="19"/>
        <end position="131"/>
    </location>
</feature>
<dbReference type="EMBL" id="LUKF01000014">
    <property type="protein sequence ID" value="KYG63356.1"/>
    <property type="molecule type" value="Genomic_DNA"/>
</dbReference>
<accession>A0A150WI99</accession>
<dbReference type="OrthoDB" id="5293985at2"/>
<name>A0A150WI99_BDEBC</name>
<evidence type="ECO:0000256" key="1">
    <source>
        <dbReference type="SAM" id="SignalP"/>
    </source>
</evidence>